<dbReference type="InterPro" id="IPR013785">
    <property type="entry name" value="Aldolase_TIM"/>
</dbReference>
<dbReference type="CDD" id="cd04724">
    <property type="entry name" value="Tryptophan_synthase_alpha"/>
    <property type="match status" value="1"/>
</dbReference>
<dbReference type="RefSeq" id="WP_005029646.1">
    <property type="nucleotide sequence ID" value="NZ_KE150238.1"/>
</dbReference>
<dbReference type="STRING" id="563192.HMPREF0179_03155"/>
<reference evidence="11 12" key="1">
    <citation type="submission" date="2010-10" db="EMBL/GenBank/DDBJ databases">
        <authorList>
            <consortium name="The Broad Institute Genome Sequencing Platform"/>
            <person name="Ward D."/>
            <person name="Earl A."/>
            <person name="Feldgarden M."/>
            <person name="Young S.K."/>
            <person name="Gargeya S."/>
            <person name="Zeng Q."/>
            <person name="Alvarado L."/>
            <person name="Berlin A."/>
            <person name="Bochicchio J."/>
            <person name="Chapman S.B."/>
            <person name="Chen Z."/>
            <person name="Freedman E."/>
            <person name="Gellesch M."/>
            <person name="Goldberg J."/>
            <person name="Griggs A."/>
            <person name="Gujja S."/>
            <person name="Heilman E."/>
            <person name="Heiman D."/>
            <person name="Howarth C."/>
            <person name="Mehta T."/>
            <person name="Neiman D."/>
            <person name="Pearson M."/>
            <person name="Roberts A."/>
            <person name="Saif S."/>
            <person name="Shea T."/>
            <person name="Shenoy N."/>
            <person name="Sisk P."/>
            <person name="Stolte C."/>
            <person name="Sykes S."/>
            <person name="White J."/>
            <person name="Yandava C."/>
            <person name="Allen-Vercoe E."/>
            <person name="Sibley C."/>
            <person name="Ambrose C.E."/>
            <person name="Strauss J."/>
            <person name="Daigneault M."/>
            <person name="Haas B."/>
            <person name="Nusbaum C."/>
            <person name="Birren B."/>
        </authorList>
    </citation>
    <scope>NUCLEOTIDE SEQUENCE [LARGE SCALE GENOMIC DNA]</scope>
    <source>
        <strain evidence="11 12">3_1_6</strain>
    </source>
</reference>
<keyword evidence="5 9" id="KW-0822">Tryptophan biosynthesis</keyword>
<dbReference type="HAMAP" id="MF_00131">
    <property type="entry name" value="Trp_synth_alpha"/>
    <property type="match status" value="1"/>
</dbReference>
<dbReference type="GeneID" id="78084458"/>
<dbReference type="Gene3D" id="3.20.20.70">
    <property type="entry name" value="Aldolase class I"/>
    <property type="match status" value="1"/>
</dbReference>
<evidence type="ECO:0000256" key="4">
    <source>
        <dbReference type="ARBA" id="ARBA00022605"/>
    </source>
</evidence>
<dbReference type="PANTHER" id="PTHR43406">
    <property type="entry name" value="TRYPTOPHAN SYNTHASE, ALPHA CHAIN"/>
    <property type="match status" value="1"/>
</dbReference>
<dbReference type="PANTHER" id="PTHR43406:SF1">
    <property type="entry name" value="TRYPTOPHAN SYNTHASE ALPHA CHAIN, CHLOROPLASTIC"/>
    <property type="match status" value="1"/>
</dbReference>
<evidence type="ECO:0000256" key="7">
    <source>
        <dbReference type="ARBA" id="ARBA00023239"/>
    </source>
</evidence>
<sequence>MTFLEQKIRDAHTAGRTALIPFVTAGFPTLDTFWGIIEELDANGADVIEIGVPFSDPVADGPVVEDASRRALEQGVSLNWIMDGLKQRAGNFKAGIVLMGYLNPFLQYGLERFAADAAQAGVSGCIVPDLPLDESAPVRTTLKAHGIDLIALVGQNTSEERMREYAAVSEGYVYVVSVLGTTGARTGLPPQVEETLRRARKAFNLPLALGFGLQHPDQLAAIPADIRPDAAVFGSALLKHLDKGNTAKAFLEVWTR</sequence>
<dbReference type="FunFam" id="3.20.20.70:FF:000037">
    <property type="entry name" value="Tryptophan synthase alpha chain"/>
    <property type="match status" value="1"/>
</dbReference>
<dbReference type="GO" id="GO:0004834">
    <property type="term" value="F:tryptophan synthase activity"/>
    <property type="evidence" value="ECO:0007669"/>
    <property type="project" value="UniProtKB-UniRule"/>
</dbReference>
<accession>E5YAD4</accession>
<keyword evidence="4 9" id="KW-0028">Amino-acid biosynthesis</keyword>
<dbReference type="GO" id="GO:0005829">
    <property type="term" value="C:cytosol"/>
    <property type="evidence" value="ECO:0007669"/>
    <property type="project" value="TreeGrafter"/>
</dbReference>
<dbReference type="InterPro" id="IPR002028">
    <property type="entry name" value="Trp_synthase_suA"/>
</dbReference>
<evidence type="ECO:0000256" key="9">
    <source>
        <dbReference type="HAMAP-Rule" id="MF_00131"/>
    </source>
</evidence>
<dbReference type="EMBL" id="ADCP02000001">
    <property type="protein sequence ID" value="EFV43040.1"/>
    <property type="molecule type" value="Genomic_DNA"/>
</dbReference>
<dbReference type="Pfam" id="PF00290">
    <property type="entry name" value="Trp_syntA"/>
    <property type="match status" value="1"/>
</dbReference>
<evidence type="ECO:0000256" key="1">
    <source>
        <dbReference type="ARBA" id="ARBA00003365"/>
    </source>
</evidence>
<evidence type="ECO:0000313" key="11">
    <source>
        <dbReference type="EMBL" id="EFV43040.1"/>
    </source>
</evidence>
<dbReference type="NCBIfam" id="TIGR00262">
    <property type="entry name" value="trpA"/>
    <property type="match status" value="1"/>
</dbReference>
<comment type="similarity">
    <text evidence="9 10">Belongs to the TrpA family.</text>
</comment>
<keyword evidence="6 9" id="KW-0057">Aromatic amino acid biosynthesis</keyword>
<evidence type="ECO:0000256" key="3">
    <source>
        <dbReference type="ARBA" id="ARBA00011270"/>
    </source>
</evidence>
<evidence type="ECO:0000256" key="2">
    <source>
        <dbReference type="ARBA" id="ARBA00004733"/>
    </source>
</evidence>
<comment type="pathway">
    <text evidence="2 9">Amino-acid biosynthesis; L-tryptophan biosynthesis; L-tryptophan from chorismate: step 5/5.</text>
</comment>
<evidence type="ECO:0000256" key="8">
    <source>
        <dbReference type="ARBA" id="ARBA00049047"/>
    </source>
</evidence>
<gene>
    <name evidence="9" type="primary">trpA</name>
    <name evidence="11" type="ORF">HMPREF0179_03155</name>
</gene>
<keyword evidence="12" id="KW-1185">Reference proteome</keyword>
<dbReference type="EC" id="4.2.1.20" evidence="9"/>
<dbReference type="InterPro" id="IPR018204">
    <property type="entry name" value="Trp_synthase_alpha_AS"/>
</dbReference>
<keyword evidence="7 9" id="KW-0456">Lyase</keyword>
<dbReference type="OrthoDB" id="9804578at2"/>
<evidence type="ECO:0000256" key="5">
    <source>
        <dbReference type="ARBA" id="ARBA00022822"/>
    </source>
</evidence>
<dbReference type="PROSITE" id="PS00167">
    <property type="entry name" value="TRP_SYNTHASE_ALPHA"/>
    <property type="match status" value="1"/>
</dbReference>
<dbReference type="InterPro" id="IPR011060">
    <property type="entry name" value="RibuloseP-bd_barrel"/>
</dbReference>
<dbReference type="UniPathway" id="UPA00035">
    <property type="reaction ID" value="UER00044"/>
</dbReference>
<evidence type="ECO:0000256" key="6">
    <source>
        <dbReference type="ARBA" id="ARBA00023141"/>
    </source>
</evidence>
<evidence type="ECO:0000313" key="12">
    <source>
        <dbReference type="Proteomes" id="UP000006034"/>
    </source>
</evidence>
<name>E5YAD4_BILW3</name>
<feature type="active site" description="Proton acceptor" evidence="9">
    <location>
        <position position="49"/>
    </location>
</feature>
<comment type="catalytic activity">
    <reaction evidence="8 9">
        <text>(1S,2R)-1-C-(indol-3-yl)glycerol 3-phosphate + L-serine = D-glyceraldehyde 3-phosphate + L-tryptophan + H2O</text>
        <dbReference type="Rhea" id="RHEA:10532"/>
        <dbReference type="ChEBI" id="CHEBI:15377"/>
        <dbReference type="ChEBI" id="CHEBI:33384"/>
        <dbReference type="ChEBI" id="CHEBI:57912"/>
        <dbReference type="ChEBI" id="CHEBI:58866"/>
        <dbReference type="ChEBI" id="CHEBI:59776"/>
        <dbReference type="EC" id="4.2.1.20"/>
    </reaction>
</comment>
<protein>
    <recommendedName>
        <fullName evidence="9">Tryptophan synthase alpha chain</fullName>
        <ecNumber evidence="9">4.2.1.20</ecNumber>
    </recommendedName>
</protein>
<dbReference type="Proteomes" id="UP000006034">
    <property type="component" value="Unassembled WGS sequence"/>
</dbReference>
<dbReference type="eggNOG" id="COG0159">
    <property type="taxonomic scope" value="Bacteria"/>
</dbReference>
<dbReference type="AlphaFoldDB" id="E5YAD4"/>
<proteinExistence type="inferred from homology"/>
<comment type="caution">
    <text evidence="11">The sequence shown here is derived from an EMBL/GenBank/DDBJ whole genome shotgun (WGS) entry which is preliminary data.</text>
</comment>
<evidence type="ECO:0000256" key="10">
    <source>
        <dbReference type="RuleBase" id="RU003662"/>
    </source>
</evidence>
<comment type="function">
    <text evidence="1 9">The alpha subunit is responsible for the aldol cleavage of indoleglycerol phosphate to indole and glyceraldehyde 3-phosphate.</text>
</comment>
<reference evidence="11 12" key="2">
    <citation type="submission" date="2013-04" db="EMBL/GenBank/DDBJ databases">
        <title>The Genome Sequence of Bilophila wadsworthia 3_1_6.</title>
        <authorList>
            <consortium name="The Broad Institute Genomics Platform"/>
            <person name="Earl A."/>
            <person name="Ward D."/>
            <person name="Feldgarden M."/>
            <person name="Gevers D."/>
            <person name="Sibley C."/>
            <person name="Strauss J."/>
            <person name="Allen-Vercoe E."/>
            <person name="Walker B."/>
            <person name="Young S."/>
            <person name="Zeng Q."/>
            <person name="Gargeya S."/>
            <person name="Fitzgerald M."/>
            <person name="Haas B."/>
            <person name="Abouelleil A."/>
            <person name="Allen A.W."/>
            <person name="Alvarado L."/>
            <person name="Arachchi H.M."/>
            <person name="Berlin A.M."/>
            <person name="Chapman S.B."/>
            <person name="Gainer-Dewar J."/>
            <person name="Goldberg J."/>
            <person name="Griggs A."/>
            <person name="Gujja S."/>
            <person name="Hansen M."/>
            <person name="Howarth C."/>
            <person name="Imamovic A."/>
            <person name="Ireland A."/>
            <person name="Larimer J."/>
            <person name="McCowan C."/>
            <person name="Murphy C."/>
            <person name="Pearson M."/>
            <person name="Poon T.W."/>
            <person name="Priest M."/>
            <person name="Roberts A."/>
            <person name="Saif S."/>
            <person name="Shea T."/>
            <person name="Sisk P."/>
            <person name="Sykes S."/>
            <person name="Wortman J."/>
            <person name="Nusbaum C."/>
            <person name="Birren B."/>
        </authorList>
    </citation>
    <scope>NUCLEOTIDE SEQUENCE [LARGE SCALE GENOMIC DNA]</scope>
    <source>
        <strain evidence="11 12">3_1_6</strain>
    </source>
</reference>
<organism evidence="11 12">
    <name type="scientific">Bilophila wadsworthia (strain 3_1_6)</name>
    <dbReference type="NCBI Taxonomy" id="563192"/>
    <lineage>
        <taxon>Bacteria</taxon>
        <taxon>Pseudomonadati</taxon>
        <taxon>Thermodesulfobacteriota</taxon>
        <taxon>Desulfovibrionia</taxon>
        <taxon>Desulfovibrionales</taxon>
        <taxon>Desulfovibrionaceae</taxon>
        <taxon>Bilophila</taxon>
    </lineage>
</organism>
<comment type="subunit">
    <text evidence="3 9">Tetramer of two alpha and two beta chains.</text>
</comment>
<feature type="active site" description="Proton acceptor" evidence="9">
    <location>
        <position position="60"/>
    </location>
</feature>
<dbReference type="SUPFAM" id="SSF51366">
    <property type="entry name" value="Ribulose-phoshate binding barrel"/>
    <property type="match status" value="1"/>
</dbReference>
<dbReference type="HOGENOM" id="CLU_016734_0_2_7"/>